<evidence type="ECO:0000256" key="2">
    <source>
        <dbReference type="ARBA" id="ARBA00022475"/>
    </source>
</evidence>
<dbReference type="PANTHER" id="PTHR34220">
    <property type="entry name" value="SENSOR HISTIDINE KINASE YPDA"/>
    <property type="match status" value="1"/>
</dbReference>
<dbReference type="Gene3D" id="3.30.565.10">
    <property type="entry name" value="Histidine kinase-like ATPase, C-terminal domain"/>
    <property type="match status" value="1"/>
</dbReference>
<dbReference type="Gene3D" id="3.30.450.20">
    <property type="entry name" value="PAS domain"/>
    <property type="match status" value="1"/>
</dbReference>
<dbReference type="GO" id="GO:0005886">
    <property type="term" value="C:plasma membrane"/>
    <property type="evidence" value="ECO:0007669"/>
    <property type="project" value="UniProtKB-SubCell"/>
</dbReference>
<dbReference type="RefSeq" id="WP_138197541.1">
    <property type="nucleotide sequence ID" value="NZ_VCIW01000025.1"/>
</dbReference>
<dbReference type="InterPro" id="IPR010559">
    <property type="entry name" value="Sig_transdc_His_kin_internal"/>
</dbReference>
<evidence type="ECO:0000256" key="4">
    <source>
        <dbReference type="ARBA" id="ARBA00022989"/>
    </source>
</evidence>
<comment type="caution">
    <text evidence="8">The sequence shown here is derived from an EMBL/GenBank/DDBJ whole genome shotgun (WGS) entry which is preliminary data.</text>
</comment>
<reference evidence="8 9" key="1">
    <citation type="submission" date="2019-05" db="EMBL/GenBank/DDBJ databases">
        <authorList>
            <person name="Narsing Rao M.P."/>
            <person name="Li W.J."/>
        </authorList>
    </citation>
    <scope>NUCLEOTIDE SEQUENCE [LARGE SCALE GENOMIC DNA]</scope>
    <source>
        <strain evidence="8 9">SYSU_K30003</strain>
    </source>
</reference>
<dbReference type="InterPro" id="IPR033479">
    <property type="entry name" value="dCache_1"/>
</dbReference>
<dbReference type="Pfam" id="PF06580">
    <property type="entry name" value="His_kinase"/>
    <property type="match status" value="1"/>
</dbReference>
<dbReference type="GO" id="GO:0000155">
    <property type="term" value="F:phosphorelay sensor kinase activity"/>
    <property type="evidence" value="ECO:0007669"/>
    <property type="project" value="InterPro"/>
</dbReference>
<feature type="domain" description="Histidine kinase/HSP90-like ATPase" evidence="7">
    <location>
        <begin position="494"/>
        <end position="604"/>
    </location>
</feature>
<evidence type="ECO:0000256" key="3">
    <source>
        <dbReference type="ARBA" id="ARBA00022692"/>
    </source>
</evidence>
<dbReference type="SUPFAM" id="SSF55874">
    <property type="entry name" value="ATPase domain of HSP90 chaperone/DNA topoisomerase II/histidine kinase"/>
    <property type="match status" value="1"/>
</dbReference>
<dbReference type="OrthoDB" id="1729609at2"/>
<feature type="transmembrane region" description="Helical" evidence="6">
    <location>
        <begin position="311"/>
        <end position="332"/>
    </location>
</feature>
<evidence type="ECO:0000256" key="6">
    <source>
        <dbReference type="SAM" id="Phobius"/>
    </source>
</evidence>
<dbReference type="PANTHER" id="PTHR34220:SF7">
    <property type="entry name" value="SENSOR HISTIDINE KINASE YPDA"/>
    <property type="match status" value="1"/>
</dbReference>
<dbReference type="AlphaFoldDB" id="A0A5R9GC78"/>
<evidence type="ECO:0000259" key="7">
    <source>
        <dbReference type="SMART" id="SM00387"/>
    </source>
</evidence>
<organism evidence="8 9">
    <name type="scientific">Paenibacillus antri</name>
    <dbReference type="NCBI Taxonomy" id="2582848"/>
    <lineage>
        <taxon>Bacteria</taxon>
        <taxon>Bacillati</taxon>
        <taxon>Bacillota</taxon>
        <taxon>Bacilli</taxon>
        <taxon>Bacillales</taxon>
        <taxon>Paenibacillaceae</taxon>
        <taxon>Paenibacillus</taxon>
    </lineage>
</organism>
<evidence type="ECO:0000313" key="8">
    <source>
        <dbReference type="EMBL" id="TLS49005.1"/>
    </source>
</evidence>
<evidence type="ECO:0000256" key="5">
    <source>
        <dbReference type="ARBA" id="ARBA00023136"/>
    </source>
</evidence>
<dbReference type="Pfam" id="PF02743">
    <property type="entry name" value="dCache_1"/>
    <property type="match status" value="1"/>
</dbReference>
<dbReference type="Proteomes" id="UP000309676">
    <property type="component" value="Unassembled WGS sequence"/>
</dbReference>
<keyword evidence="2" id="KW-1003">Cell membrane</keyword>
<dbReference type="InterPro" id="IPR036890">
    <property type="entry name" value="HATPase_C_sf"/>
</dbReference>
<name>A0A5R9GC78_9BACL</name>
<comment type="subcellular location">
    <subcellularLocation>
        <location evidence="1">Cell membrane</location>
        <topology evidence="1">Multi-pass membrane protein</topology>
    </subcellularLocation>
</comment>
<dbReference type="InterPro" id="IPR050640">
    <property type="entry name" value="Bact_2-comp_sensor_kinase"/>
</dbReference>
<dbReference type="EMBL" id="VCIW01000025">
    <property type="protein sequence ID" value="TLS49005.1"/>
    <property type="molecule type" value="Genomic_DNA"/>
</dbReference>
<keyword evidence="4 6" id="KW-1133">Transmembrane helix</keyword>
<keyword evidence="3 6" id="KW-0812">Transmembrane</keyword>
<accession>A0A5R9GC78</accession>
<keyword evidence="5 6" id="KW-0472">Membrane</keyword>
<gene>
    <name evidence="8" type="ORF">FE782_27395</name>
</gene>
<proteinExistence type="predicted"/>
<evidence type="ECO:0000313" key="9">
    <source>
        <dbReference type="Proteomes" id="UP000309676"/>
    </source>
</evidence>
<feature type="transmembrane region" description="Helical" evidence="6">
    <location>
        <begin position="20"/>
        <end position="45"/>
    </location>
</feature>
<keyword evidence="9" id="KW-1185">Reference proteome</keyword>
<sequence>MKERASLWTYIRNYKFKSIFIKNFMIVLFLLMVPLVCLHYLVFLYNDSTMREEVSRASASELTRIRDTVDIIMAEAESLGIRLGADPDVELFLSEKNIEYPLGYSMISRIRRIQEILGTSMVTNPYVDSIQIYAKNENNDYLLSSTSGGALDKYEHRWWYDEYLAKKDERNFWVSALRKPTLDTTEYSLVIFRKLPMGGANKEGLLTVTISAEQLRPLLKEITPEQEIYILDRQGNIVYTQEQGLITKPIESHHPQLPFPLLSGTPFSDIIRYEGMDRIVSAVPSSRGEWTYLSIVPLEHYESRQSQLRSFIFLLFALGIGSSFLIAFLISVQTYQPIRGILNLLESSHPPMRDFKSRASGVENNEIKYIAATILESSEQKKEMEQELRRRYEMMSKAQGIALQAQINPHMLYNTLEAINWKVMRLTNGKNEASVMIHTLSRLLRLSLSTGDNIIPLRAEMEHARLYVEVQQLHYKDQLEVIWKINGSILDFPTVKLTLQPIIENAIYHGIKPSGRPGVISIIGYEERESVVLKIKDNGVGLSQAAADKLNLDIQSDEIKEDAHIGLSNVNQRIRLVFGEAYGVRIYGKEREGTIVEMRIPKRT</sequence>
<dbReference type="SMART" id="SM00387">
    <property type="entry name" value="HATPase_c"/>
    <property type="match status" value="1"/>
</dbReference>
<protein>
    <recommendedName>
        <fullName evidence="7">Histidine kinase/HSP90-like ATPase domain-containing protein</fullName>
    </recommendedName>
</protein>
<dbReference type="Pfam" id="PF02518">
    <property type="entry name" value="HATPase_c"/>
    <property type="match status" value="1"/>
</dbReference>
<dbReference type="InterPro" id="IPR003594">
    <property type="entry name" value="HATPase_dom"/>
</dbReference>
<evidence type="ECO:0000256" key="1">
    <source>
        <dbReference type="ARBA" id="ARBA00004651"/>
    </source>
</evidence>